<organism evidence="5 6">
    <name type="scientific">Elysia marginata</name>
    <dbReference type="NCBI Taxonomy" id="1093978"/>
    <lineage>
        <taxon>Eukaryota</taxon>
        <taxon>Metazoa</taxon>
        <taxon>Spiralia</taxon>
        <taxon>Lophotrochozoa</taxon>
        <taxon>Mollusca</taxon>
        <taxon>Gastropoda</taxon>
        <taxon>Heterobranchia</taxon>
        <taxon>Euthyneura</taxon>
        <taxon>Panpulmonata</taxon>
        <taxon>Sacoglossa</taxon>
        <taxon>Placobranchoidea</taxon>
        <taxon>Plakobranchidae</taxon>
        <taxon>Elysia</taxon>
    </lineage>
</organism>
<dbReference type="Pfam" id="PF16355">
    <property type="entry name" value="DUF4982"/>
    <property type="match status" value="1"/>
</dbReference>
<accession>A0AAV4G709</accession>
<feature type="domain" description="Glycoside hydrolase family 2 immunoglobulin-like beta-sandwich" evidence="2">
    <location>
        <begin position="30"/>
        <end position="127"/>
    </location>
</feature>
<proteinExistence type="predicted"/>
<dbReference type="PANTHER" id="PTHR42732">
    <property type="entry name" value="BETA-GALACTOSIDASE"/>
    <property type="match status" value="1"/>
</dbReference>
<dbReference type="Gene3D" id="3.20.20.80">
    <property type="entry name" value="Glycosidases"/>
    <property type="match status" value="1"/>
</dbReference>
<evidence type="ECO:0000259" key="4">
    <source>
        <dbReference type="Pfam" id="PF16355"/>
    </source>
</evidence>
<dbReference type="PANTHER" id="PTHR42732:SF1">
    <property type="entry name" value="BETA-MANNOSIDASE"/>
    <property type="match status" value="1"/>
</dbReference>
<dbReference type="SUPFAM" id="SSF51445">
    <property type="entry name" value="(Trans)glycosidases"/>
    <property type="match status" value="1"/>
</dbReference>
<dbReference type="InterPro" id="IPR032311">
    <property type="entry name" value="DUF4982"/>
</dbReference>
<dbReference type="InterPro" id="IPR006103">
    <property type="entry name" value="Glyco_hydro_2_cat"/>
</dbReference>
<dbReference type="Pfam" id="PF00703">
    <property type="entry name" value="Glyco_hydro_2"/>
    <property type="match status" value="1"/>
</dbReference>
<dbReference type="GO" id="GO:0004553">
    <property type="term" value="F:hydrolase activity, hydrolyzing O-glycosyl compounds"/>
    <property type="evidence" value="ECO:0007669"/>
    <property type="project" value="InterPro"/>
</dbReference>
<dbReference type="SUPFAM" id="SSF49303">
    <property type="entry name" value="beta-Galactosidase/glucuronidase domain"/>
    <property type="match status" value="1"/>
</dbReference>
<comment type="caution">
    <text evidence="5">The sequence shown here is derived from an EMBL/GenBank/DDBJ whole genome shotgun (WGS) entry which is preliminary data.</text>
</comment>
<sequence length="618" mass="70858">MLITNKVYITDPIIANKPAGGGVLIHFSKISKESAHCIVKIHIANDKNTPEEVFANITLTDKNGRSITKYSETRKIPENSQNDLTVEMEIENPLLWDIQTPNLYELSISLHNKNKKVDELKQNVGIRKIELNPDGFFLNGKKVYLRGTNRHQEYPYVGYAMSKNAHYRDAVKIKQAGFDMVRTSHYPQDNAFLDACDELGIIVMNPIPGWQFYQDGEFSENSYQNIRDMVRRDRNHPCVVFWENSLNESQMTEDYILEANKILKEELPFNDTYTCGFIDHPSYDLYIPARQHANPPNYWTKYQKGRRKIFIAEYGDWEYYAPNMGFNQSTFSPLLLKEHTSRQLREYGEKRLLQQAMNFQEAANSNRRGKNTIGHANWLMFDYNRGYADDLEASGIDDIFRLPKFSHYFYKSQRPSTEVIKFRGITIGGPMVKIASYWNEQSSLPIKVYSNCHRVALYLNDSLVGLKSPKKDGVSENLISPPFEFSIPKFSPGMLVAKGYIGANIACSDTIITPKNGKKLKVFIDKSGIDISRSEIDVLIAHAYITDKDGNILSSDNNTYIRFVIETPSENNVEIVGKDYVKAKSGIASILIRVKPSWEYFKLKSYAPDMENGEVFVK</sequence>
<dbReference type="AlphaFoldDB" id="A0AAV4G709"/>
<evidence type="ECO:0000313" key="6">
    <source>
        <dbReference type="Proteomes" id="UP000762676"/>
    </source>
</evidence>
<evidence type="ECO:0000313" key="5">
    <source>
        <dbReference type="EMBL" id="GFR80785.1"/>
    </source>
</evidence>
<name>A0AAV4G709_9GAST</name>
<gene>
    <name evidence="5" type="ORF">ElyMa_002325100</name>
</gene>
<dbReference type="InterPro" id="IPR006102">
    <property type="entry name" value="Ig-like_GH2"/>
</dbReference>
<feature type="domain" description="DUF4982" evidence="4">
    <location>
        <begin position="443"/>
        <end position="501"/>
    </location>
</feature>
<dbReference type="GO" id="GO:0005975">
    <property type="term" value="P:carbohydrate metabolic process"/>
    <property type="evidence" value="ECO:0007669"/>
    <property type="project" value="InterPro"/>
</dbReference>
<dbReference type="EMBL" id="BMAT01004790">
    <property type="protein sequence ID" value="GFR80785.1"/>
    <property type="molecule type" value="Genomic_DNA"/>
</dbReference>
<dbReference type="InterPro" id="IPR036156">
    <property type="entry name" value="Beta-gal/glucu_dom_sf"/>
</dbReference>
<dbReference type="InterPro" id="IPR017853">
    <property type="entry name" value="GH"/>
</dbReference>
<dbReference type="Proteomes" id="UP000762676">
    <property type="component" value="Unassembled WGS sequence"/>
</dbReference>
<feature type="domain" description="Glycoside hydrolase family 2 catalytic" evidence="3">
    <location>
        <begin position="130"/>
        <end position="255"/>
    </location>
</feature>
<comment type="function">
    <text evidence="1">Plays an important role in the degradation of dermatan and keratan sulfates.</text>
</comment>
<evidence type="ECO:0000259" key="3">
    <source>
        <dbReference type="Pfam" id="PF02836"/>
    </source>
</evidence>
<dbReference type="InterPro" id="IPR006101">
    <property type="entry name" value="Glyco_hydro_2"/>
</dbReference>
<reference evidence="5 6" key="1">
    <citation type="journal article" date="2021" name="Elife">
        <title>Chloroplast acquisition without the gene transfer in kleptoplastic sea slugs, Plakobranchus ocellatus.</title>
        <authorList>
            <person name="Maeda T."/>
            <person name="Takahashi S."/>
            <person name="Yoshida T."/>
            <person name="Shimamura S."/>
            <person name="Takaki Y."/>
            <person name="Nagai Y."/>
            <person name="Toyoda A."/>
            <person name="Suzuki Y."/>
            <person name="Arimoto A."/>
            <person name="Ishii H."/>
            <person name="Satoh N."/>
            <person name="Nishiyama T."/>
            <person name="Hasebe M."/>
            <person name="Maruyama T."/>
            <person name="Minagawa J."/>
            <person name="Obokata J."/>
            <person name="Shigenobu S."/>
        </authorList>
    </citation>
    <scope>NUCLEOTIDE SEQUENCE [LARGE SCALE GENOMIC DNA]</scope>
</reference>
<evidence type="ECO:0000259" key="2">
    <source>
        <dbReference type="Pfam" id="PF00703"/>
    </source>
</evidence>
<dbReference type="Pfam" id="PF02836">
    <property type="entry name" value="Glyco_hydro_2_C"/>
    <property type="match status" value="1"/>
</dbReference>
<dbReference type="InterPro" id="IPR051913">
    <property type="entry name" value="GH2_Domain-Containing"/>
</dbReference>
<dbReference type="Gene3D" id="2.60.40.10">
    <property type="entry name" value="Immunoglobulins"/>
    <property type="match status" value="2"/>
</dbReference>
<dbReference type="InterPro" id="IPR013783">
    <property type="entry name" value="Ig-like_fold"/>
</dbReference>
<protein>
    <submittedName>
        <fullName evidence="5">Beta-galactosidase</fullName>
    </submittedName>
</protein>
<dbReference type="PRINTS" id="PR00132">
    <property type="entry name" value="GLHYDRLASE2"/>
</dbReference>
<evidence type="ECO:0000256" key="1">
    <source>
        <dbReference type="ARBA" id="ARBA00003025"/>
    </source>
</evidence>
<keyword evidence="6" id="KW-1185">Reference proteome</keyword>